<dbReference type="EMBL" id="AP026801">
    <property type="protein sequence ID" value="BDR56613.1"/>
    <property type="molecule type" value="Genomic_DNA"/>
</dbReference>
<sequence>MKQILQIAVPAKYFFHRIVELTLYEIQQQTGQRLNASQLKDFSFKRKNANGTVSRITIKTYEPNKRYAYRIQTGHSEHEVIYKVKPLSGQRIRLIYEEKLLGKRNRFAKPISKFLTKLIRKRKFRKLKRQMEANYIQQESHKR</sequence>
<keyword evidence="2" id="KW-1185">Reference proteome</keyword>
<evidence type="ECO:0000313" key="1">
    <source>
        <dbReference type="EMBL" id="BDR56613.1"/>
    </source>
</evidence>
<gene>
    <name evidence="1" type="ORF">KIMC2_11750</name>
</gene>
<dbReference type="Proteomes" id="UP001321804">
    <property type="component" value="Chromosome"/>
</dbReference>
<proteinExistence type="predicted"/>
<dbReference type="Pfam" id="PF11687">
    <property type="entry name" value="DUF3284"/>
    <property type="match status" value="1"/>
</dbReference>
<dbReference type="AlphaFoldDB" id="A0AAU9DSF4"/>
<dbReference type="KEGG" id="xak:KIMC2_11750"/>
<accession>A0AAU9DSF4</accession>
<evidence type="ECO:0000313" key="2">
    <source>
        <dbReference type="Proteomes" id="UP001321804"/>
    </source>
</evidence>
<dbReference type="RefSeq" id="WP_317694912.1">
    <property type="nucleotide sequence ID" value="NZ_AP026801.1"/>
</dbReference>
<name>A0AAU9DSF4_9LACO</name>
<organism evidence="1 2">
    <name type="scientific">Xylocopilactobacillus apis</name>
    <dbReference type="NCBI Taxonomy" id="2932183"/>
    <lineage>
        <taxon>Bacteria</taxon>
        <taxon>Bacillati</taxon>
        <taxon>Bacillota</taxon>
        <taxon>Bacilli</taxon>
        <taxon>Lactobacillales</taxon>
        <taxon>Lactobacillaceae</taxon>
        <taxon>Xylocopilactobacillus</taxon>
    </lineage>
</organism>
<dbReference type="InterPro" id="IPR021701">
    <property type="entry name" value="DUF3284"/>
</dbReference>
<protein>
    <recommendedName>
        <fullName evidence="3">DUF3284 domain-containing protein</fullName>
    </recommendedName>
</protein>
<evidence type="ECO:0008006" key="3">
    <source>
        <dbReference type="Google" id="ProtNLM"/>
    </source>
</evidence>
<reference evidence="1 2" key="1">
    <citation type="journal article" date="2023" name="Microbiol. Spectr.">
        <title>Symbiosis of Carpenter Bees with Uncharacterized Lactic Acid Bacteria Showing NAD Auxotrophy.</title>
        <authorList>
            <person name="Kawasaki S."/>
            <person name="Ozawa K."/>
            <person name="Mori T."/>
            <person name="Yamamoto A."/>
            <person name="Ito M."/>
            <person name="Ohkuma M."/>
            <person name="Sakamoto M."/>
            <person name="Matsutani M."/>
        </authorList>
    </citation>
    <scope>NUCLEOTIDE SEQUENCE [LARGE SCALE GENOMIC DNA]</scope>
    <source>
        <strain evidence="1 2">KimC2</strain>
    </source>
</reference>